<dbReference type="InterPro" id="IPR014001">
    <property type="entry name" value="Helicase_ATP-bd"/>
</dbReference>
<sequence>MTGRWRESARERIAQRQRERYRHRPEILEDRDELAMSPRPGCYPVRYRDEHDRGELGPSTRYYAEPPQPYADELDDFDRHLLAHPAPQTGDDEQYQIALSHLSRHARPHISPEYSSYMDATMPQSMSTGLPSSTIVPVPDDHLIPTPRTLDIISREPNHRLRELYGSHQQPTPPMHSASYAQSPASQASTKETLHSLSSSSPTIRASAHKKHSVSRRARQMSYLAEEPMEISQPSQQSQATHINPTQSTPIVHGIRLVSVRQALPSRFQEVFPYELLNAVQSKCFGLVYGSTDNVVISAPTGSGKTAILELAICKLALDRGNENFKIVYQAPTKALCSEKARDWEKKFSHMGLKCAELTGDTSQAEMRRVGEASIIVTTPEKWDSITRKWQDHRRLLQLVELFLIDEVHILKDVRGATLEAVVSRMKTIGANVRFVALSATVPNSDDIAKWLGRNHTTQQLPAYREVFGEEFRPVKLQKFVYGYECNGNDFIFDRFLDGKLPTLLSKHNQRKPTLIFCFTRKSCESTATKLAEYASGLPETNSLWPIPTKRIPVVSRELQEIVRFGVAFHHAGLDVQDRVAIEQHFLNGELSVICCTSTLAVGVNLPCHTVVMKGTVAFMDDKLQEYSDLEIMQMLGRAGRPQFDTSATAIILTRAANKLRYENMVSGREILESTLHLNLIEHLNSEICLGTIGDLASAKLWLGGTFLSVRLRRNPDHYQLTEDISNPSQIDDKLEEICERDIKLLQNTQLVTADAKFKCTEYGRAMSKYMVEFETMKLILKIPHAASTEVLINALAEAVEFKEFRIKPAERTLFREINKNPLIMYPVKEQIQHTQHKISLIVQLHLGSVQYPDSAEAAKLRRQLMMEKKMIFERLQRLSRAVIDCKGFDRDAPGVKNALDLARALSAESWEGRPTQLTQIPNIGPVGMRKLASQGIRTVLELAEKESVELERLMSRQPPFGKKLKADLDKFPRLDLDVSVVKYITPKRRNEDVILNVQTTLKYLNKNSPPNWLGRCPMLTFMIESSNENLLYFWRASLRKIDKQIGLVLPVSVPLKSPDERIICHLSCEEIVGTLVSKVLKHEVPLAAFPSQQFRQGRTSPANGGQTQRLLKETAEEYVGDDGIDDSDLLQAAEEATSCAPVIHGAKCQVESDPDEYPEVEELMEVAAQTSEPVHQKFDRHMAANEVDDSWDMENSQMLDREPVQLPNGRWQCNHACSGGAPTKSGKPCTHKCCHEGLEKPRKRPNKKRKETEQGNKQSESQSVLTQTSFEALSKTSTGSQATANKTIPRAATEKEAFEKPYAPVNKKPKLELSLQKQTIDGVDFDYIDLSYDDDEFEDIAAGVQRKTTATTTVYQGQRANTKSQSSHNEAWGVAQAQTEGTRGSAAPSSQDLMADQSIAFPLSTQVYGDDPFDAGNLALLDSMMLQASNRHTAKSPFSIGGKDQVFYQTPSSRSLELGMNLTDELVPLNPQSAGNIDQSATVTDLDWDDVPMEGKDPMNDDRSVSYTIEAPSPHELAHGSPQTPNVVESNEAKDQSRKIEGEPEWVSTMDPDVVDMLRGFVTFV</sequence>
<dbReference type="InterPro" id="IPR011545">
    <property type="entry name" value="DEAD/DEAH_box_helicase_dom"/>
</dbReference>
<comment type="catalytic activity">
    <reaction evidence="10">
        <text>ATP + H2O = ADP + phosphate + H(+)</text>
        <dbReference type="Rhea" id="RHEA:13065"/>
        <dbReference type="ChEBI" id="CHEBI:15377"/>
        <dbReference type="ChEBI" id="CHEBI:15378"/>
        <dbReference type="ChEBI" id="CHEBI:30616"/>
        <dbReference type="ChEBI" id="CHEBI:43474"/>
        <dbReference type="ChEBI" id="CHEBI:456216"/>
        <dbReference type="EC" id="5.6.2.4"/>
    </reaction>
</comment>
<evidence type="ECO:0000256" key="2">
    <source>
        <dbReference type="ARBA" id="ARBA00022741"/>
    </source>
</evidence>
<feature type="compositionally biased region" description="Low complexity" evidence="11">
    <location>
        <begin position="177"/>
        <end position="189"/>
    </location>
</feature>
<dbReference type="InterPro" id="IPR036388">
    <property type="entry name" value="WH-like_DNA-bd_sf"/>
</dbReference>
<dbReference type="FunFam" id="1.10.10.10:FF:000012">
    <property type="entry name" value="U5 small nuclear ribonucleoprotein helicase"/>
    <property type="match status" value="1"/>
</dbReference>
<keyword evidence="7" id="KW-0469">Meiosis</keyword>
<name>A0AAJ0MRL0_9PEZI</name>
<evidence type="ECO:0000256" key="11">
    <source>
        <dbReference type="SAM" id="MobiDB-lite"/>
    </source>
</evidence>
<evidence type="ECO:0000256" key="5">
    <source>
        <dbReference type="ARBA" id="ARBA00022840"/>
    </source>
</evidence>
<dbReference type="PANTHER" id="PTHR47835">
    <property type="entry name" value="HFM1, ATP DEPENDENT DNA HELICASE HOMOLOG"/>
    <property type="match status" value="1"/>
</dbReference>
<keyword evidence="15" id="KW-1185">Reference proteome</keyword>
<dbReference type="SUPFAM" id="SSF158702">
    <property type="entry name" value="Sec63 N-terminal domain-like"/>
    <property type="match status" value="1"/>
</dbReference>
<dbReference type="InterPro" id="IPR001650">
    <property type="entry name" value="Helicase_C-like"/>
</dbReference>
<feature type="compositionally biased region" description="Polar residues" evidence="11">
    <location>
        <begin position="1256"/>
        <end position="1287"/>
    </location>
</feature>
<dbReference type="Pfam" id="PF00271">
    <property type="entry name" value="Helicase_C"/>
    <property type="match status" value="1"/>
</dbReference>
<dbReference type="Gene3D" id="1.10.10.10">
    <property type="entry name" value="Winged helix-like DNA-binding domain superfamily/Winged helix DNA-binding domain"/>
    <property type="match status" value="1"/>
</dbReference>
<feature type="compositionally biased region" description="Basic and acidic residues" evidence="11">
    <location>
        <begin position="1532"/>
        <end position="1543"/>
    </location>
</feature>
<evidence type="ECO:0000256" key="3">
    <source>
        <dbReference type="ARBA" id="ARBA00022801"/>
    </source>
</evidence>
<evidence type="ECO:0000256" key="4">
    <source>
        <dbReference type="ARBA" id="ARBA00022806"/>
    </source>
</evidence>
<dbReference type="RefSeq" id="XP_062693229.1">
    <property type="nucleotide sequence ID" value="XM_062841187.1"/>
</dbReference>
<feature type="region of interest" description="Disordered" evidence="11">
    <location>
        <begin position="1236"/>
        <end position="1304"/>
    </location>
</feature>
<dbReference type="SMART" id="SM00487">
    <property type="entry name" value="DEXDc"/>
    <property type="match status" value="1"/>
</dbReference>
<dbReference type="GO" id="GO:0016787">
    <property type="term" value="F:hydrolase activity"/>
    <property type="evidence" value="ECO:0007669"/>
    <property type="project" value="UniProtKB-KW"/>
</dbReference>
<feature type="domain" description="Helicase C-terminal" evidence="13">
    <location>
        <begin position="500"/>
        <end position="688"/>
    </location>
</feature>
<keyword evidence="6" id="KW-0413">Isomerase</keyword>
<feature type="compositionally biased region" description="Polar residues" evidence="11">
    <location>
        <begin position="195"/>
        <end position="204"/>
    </location>
</feature>
<evidence type="ECO:0000256" key="10">
    <source>
        <dbReference type="ARBA" id="ARBA00048988"/>
    </source>
</evidence>
<dbReference type="SMART" id="SM00490">
    <property type="entry name" value="HELICc"/>
    <property type="match status" value="1"/>
</dbReference>
<feature type="domain" description="Helicase ATP-binding" evidence="12">
    <location>
        <begin position="286"/>
        <end position="460"/>
    </location>
</feature>
<feature type="region of interest" description="Disordered" evidence="11">
    <location>
        <begin position="165"/>
        <end position="215"/>
    </location>
</feature>
<dbReference type="InterPro" id="IPR004179">
    <property type="entry name" value="Sec63-dom"/>
</dbReference>
<protein>
    <recommendedName>
        <fullName evidence="9">DNA 3'-5' helicase</fullName>
        <ecNumber evidence="9">5.6.2.4</ecNumber>
    </recommendedName>
</protein>
<keyword evidence="2" id="KW-0547">Nucleotide-binding</keyword>
<evidence type="ECO:0000256" key="6">
    <source>
        <dbReference type="ARBA" id="ARBA00023235"/>
    </source>
</evidence>
<dbReference type="GeneID" id="87878809"/>
<feature type="compositionally biased region" description="Basic and acidic residues" evidence="11">
    <location>
        <begin position="1"/>
        <end position="28"/>
    </location>
</feature>
<dbReference type="InterPro" id="IPR057842">
    <property type="entry name" value="WH_MER3"/>
</dbReference>
<feature type="region of interest" description="Disordered" evidence="11">
    <location>
        <begin position="1514"/>
        <end position="1546"/>
    </location>
</feature>
<proteinExistence type="inferred from homology"/>
<comment type="caution">
    <text evidence="14">The sequence shown here is derived from an EMBL/GenBank/DDBJ whole genome shotgun (WGS) entry which is preliminary data.</text>
</comment>
<gene>
    <name evidence="14" type="ORF">B0T23DRAFT_453782</name>
</gene>
<dbReference type="GO" id="GO:0005524">
    <property type="term" value="F:ATP binding"/>
    <property type="evidence" value="ECO:0007669"/>
    <property type="project" value="UniProtKB-KW"/>
</dbReference>
<organism evidence="14 15">
    <name type="scientific">Neurospora hispaniola</name>
    <dbReference type="NCBI Taxonomy" id="588809"/>
    <lineage>
        <taxon>Eukaryota</taxon>
        <taxon>Fungi</taxon>
        <taxon>Dikarya</taxon>
        <taxon>Ascomycota</taxon>
        <taxon>Pezizomycotina</taxon>
        <taxon>Sordariomycetes</taxon>
        <taxon>Sordariomycetidae</taxon>
        <taxon>Sordariales</taxon>
        <taxon>Sordariaceae</taxon>
        <taxon>Neurospora</taxon>
    </lineage>
</organism>
<dbReference type="Gene3D" id="3.40.50.300">
    <property type="entry name" value="P-loop containing nucleotide triphosphate hydrolases"/>
    <property type="match status" value="2"/>
</dbReference>
<keyword evidence="5" id="KW-0067">ATP-binding</keyword>
<dbReference type="Proteomes" id="UP001285908">
    <property type="component" value="Unassembled WGS sequence"/>
</dbReference>
<dbReference type="CDD" id="cd18795">
    <property type="entry name" value="SF2_C_Ski2"/>
    <property type="match status" value="1"/>
</dbReference>
<dbReference type="GO" id="GO:0003676">
    <property type="term" value="F:nucleic acid binding"/>
    <property type="evidence" value="ECO:0007669"/>
    <property type="project" value="InterPro"/>
</dbReference>
<dbReference type="Pfam" id="PF00270">
    <property type="entry name" value="DEAD"/>
    <property type="match status" value="1"/>
</dbReference>
<evidence type="ECO:0000256" key="1">
    <source>
        <dbReference type="ARBA" id="ARBA00010140"/>
    </source>
</evidence>
<evidence type="ECO:0000259" key="12">
    <source>
        <dbReference type="PROSITE" id="PS51192"/>
    </source>
</evidence>
<dbReference type="GO" id="GO:0051321">
    <property type="term" value="P:meiotic cell cycle"/>
    <property type="evidence" value="ECO:0007669"/>
    <property type="project" value="UniProtKB-KW"/>
</dbReference>
<evidence type="ECO:0000256" key="8">
    <source>
        <dbReference type="ARBA" id="ARBA00034617"/>
    </source>
</evidence>
<evidence type="ECO:0000313" key="15">
    <source>
        <dbReference type="Proteomes" id="UP001285908"/>
    </source>
</evidence>
<keyword evidence="4" id="KW-0347">Helicase</keyword>
<comment type="similarity">
    <text evidence="1">Belongs to the helicase family. SKI2 subfamily.</text>
</comment>
<dbReference type="SUPFAM" id="SSF52540">
    <property type="entry name" value="P-loop containing nucleoside triphosphate hydrolases"/>
    <property type="match status" value="1"/>
</dbReference>
<dbReference type="Pfam" id="PF23445">
    <property type="entry name" value="WHD_SNRNP200"/>
    <property type="match status" value="1"/>
</dbReference>
<accession>A0AAJ0MRL0</accession>
<dbReference type="Gene3D" id="1.10.3380.10">
    <property type="entry name" value="Sec63 N-terminal domain-like domain"/>
    <property type="match status" value="1"/>
</dbReference>
<keyword evidence="3" id="KW-0378">Hydrolase</keyword>
<dbReference type="PANTHER" id="PTHR47835:SF3">
    <property type="entry name" value="HELICASE FOR MEIOSIS 1"/>
    <property type="match status" value="1"/>
</dbReference>
<feature type="compositionally biased region" description="Basic and acidic residues" evidence="11">
    <location>
        <begin position="46"/>
        <end position="55"/>
    </location>
</feature>
<evidence type="ECO:0000256" key="9">
    <source>
        <dbReference type="ARBA" id="ARBA00034808"/>
    </source>
</evidence>
<evidence type="ECO:0000313" key="14">
    <source>
        <dbReference type="EMBL" id="KAK3492771.1"/>
    </source>
</evidence>
<evidence type="ECO:0000256" key="7">
    <source>
        <dbReference type="ARBA" id="ARBA00023254"/>
    </source>
</evidence>
<dbReference type="PROSITE" id="PS51192">
    <property type="entry name" value="HELICASE_ATP_BIND_1"/>
    <property type="match status" value="1"/>
</dbReference>
<dbReference type="PROSITE" id="PS51194">
    <property type="entry name" value="HELICASE_CTER"/>
    <property type="match status" value="1"/>
</dbReference>
<dbReference type="EC" id="5.6.2.4" evidence="9"/>
<dbReference type="SMART" id="SM00973">
    <property type="entry name" value="Sec63"/>
    <property type="match status" value="1"/>
</dbReference>
<feature type="region of interest" description="Disordered" evidence="11">
    <location>
        <begin position="1"/>
        <end position="65"/>
    </location>
</feature>
<dbReference type="EMBL" id="JAULSX010000004">
    <property type="protein sequence ID" value="KAK3492771.1"/>
    <property type="molecule type" value="Genomic_DNA"/>
</dbReference>
<dbReference type="InterPro" id="IPR052247">
    <property type="entry name" value="Meiotic_Crossover_Helicase"/>
</dbReference>
<dbReference type="FunFam" id="1.10.3380.10:FF:000012">
    <property type="entry name" value="DEAD/DEAH box DNA helicase"/>
    <property type="match status" value="1"/>
</dbReference>
<dbReference type="InterPro" id="IPR027417">
    <property type="entry name" value="P-loop_NTPase"/>
</dbReference>
<dbReference type="GO" id="GO:0043138">
    <property type="term" value="F:3'-5' DNA helicase activity"/>
    <property type="evidence" value="ECO:0007669"/>
    <property type="project" value="UniProtKB-EC"/>
</dbReference>
<dbReference type="Pfam" id="PF02889">
    <property type="entry name" value="Sec63"/>
    <property type="match status" value="1"/>
</dbReference>
<comment type="catalytic activity">
    <reaction evidence="8">
        <text>Couples ATP hydrolysis with the unwinding of duplex DNA by translocating in the 3'-5' direction.</text>
        <dbReference type="EC" id="5.6.2.4"/>
    </reaction>
</comment>
<evidence type="ECO:0000259" key="13">
    <source>
        <dbReference type="PROSITE" id="PS51194"/>
    </source>
</evidence>
<reference evidence="14 15" key="1">
    <citation type="journal article" date="2023" name="Mol. Phylogenet. Evol.">
        <title>Genome-scale phylogeny and comparative genomics of the fungal order Sordariales.</title>
        <authorList>
            <person name="Hensen N."/>
            <person name="Bonometti L."/>
            <person name="Westerberg I."/>
            <person name="Brannstrom I.O."/>
            <person name="Guillou S."/>
            <person name="Cros-Aarteil S."/>
            <person name="Calhoun S."/>
            <person name="Haridas S."/>
            <person name="Kuo A."/>
            <person name="Mondo S."/>
            <person name="Pangilinan J."/>
            <person name="Riley R."/>
            <person name="LaButti K."/>
            <person name="Andreopoulos B."/>
            <person name="Lipzen A."/>
            <person name="Chen C."/>
            <person name="Yan M."/>
            <person name="Daum C."/>
            <person name="Ng V."/>
            <person name="Clum A."/>
            <person name="Steindorff A."/>
            <person name="Ohm R.A."/>
            <person name="Martin F."/>
            <person name="Silar P."/>
            <person name="Natvig D.O."/>
            <person name="Lalanne C."/>
            <person name="Gautier V."/>
            <person name="Ament-Velasquez S.L."/>
            <person name="Kruys A."/>
            <person name="Hutchinson M.I."/>
            <person name="Powell A.J."/>
            <person name="Barry K."/>
            <person name="Miller A.N."/>
            <person name="Grigoriev I.V."/>
            <person name="Debuchy R."/>
            <person name="Gladieux P."/>
            <person name="Hiltunen Thoren M."/>
            <person name="Johannesson H."/>
        </authorList>
    </citation>
    <scope>NUCLEOTIDE SEQUENCE [LARGE SCALE GENOMIC DNA]</scope>
    <source>
        <strain evidence="14 15">FGSC 10403</strain>
    </source>
</reference>